<evidence type="ECO:0000256" key="2">
    <source>
        <dbReference type="ARBA" id="ARBA00023315"/>
    </source>
</evidence>
<evidence type="ECO:0000256" key="3">
    <source>
        <dbReference type="ARBA" id="ARBA00023785"/>
    </source>
</evidence>
<feature type="compositionally biased region" description="Polar residues" evidence="6">
    <location>
        <begin position="33"/>
        <end position="43"/>
    </location>
</feature>
<protein>
    <submittedName>
        <fullName evidence="7">YopJ family protease</fullName>
    </submittedName>
</protein>
<evidence type="ECO:0000256" key="4">
    <source>
        <dbReference type="ARBA" id="ARBA00048364"/>
    </source>
</evidence>
<evidence type="ECO:0000256" key="1">
    <source>
        <dbReference type="ARBA" id="ARBA00022679"/>
    </source>
</evidence>
<dbReference type="GO" id="GO:0016746">
    <property type="term" value="F:acyltransferase activity"/>
    <property type="evidence" value="ECO:0007669"/>
    <property type="project" value="UniProtKB-KW"/>
</dbReference>
<proteinExistence type="inferred from homology"/>
<keyword evidence="7" id="KW-0378">Hydrolase</keyword>
<gene>
    <name evidence="7" type="ORF">FBZ93_12212</name>
</gene>
<feature type="compositionally biased region" description="Basic and acidic residues" evidence="6">
    <location>
        <begin position="15"/>
        <end position="32"/>
    </location>
</feature>
<comment type="similarity">
    <text evidence="3">Belongs to the acetyltransferase YopJ family.</text>
</comment>
<dbReference type="InterPro" id="IPR005083">
    <property type="entry name" value="YopJ-like"/>
</dbReference>
<feature type="region of interest" description="Disordered" evidence="6">
    <location>
        <begin position="15"/>
        <end position="68"/>
    </location>
</feature>
<evidence type="ECO:0000313" key="8">
    <source>
        <dbReference type="Proteomes" id="UP000321304"/>
    </source>
</evidence>
<evidence type="ECO:0000313" key="7">
    <source>
        <dbReference type="EMBL" id="TWB87231.1"/>
    </source>
</evidence>
<reference evidence="7 8" key="1">
    <citation type="submission" date="2019-06" db="EMBL/GenBank/DDBJ databases">
        <title>Genomic Encyclopedia of Type Strains, Phase IV (KMG-V): Genome sequencing to study the core and pangenomes of soil and plant-associated prokaryotes.</title>
        <authorList>
            <person name="Whitman W."/>
        </authorList>
    </citation>
    <scope>NUCLEOTIDE SEQUENCE [LARGE SCALE GENOMIC DNA]</scope>
    <source>
        <strain evidence="7 8">BR 10355</strain>
    </source>
</reference>
<dbReference type="EMBL" id="VITY01000022">
    <property type="protein sequence ID" value="TWB87231.1"/>
    <property type="molecule type" value="Genomic_DNA"/>
</dbReference>
<organism evidence="7 8">
    <name type="scientific">Bradyrhizobium macuxiense</name>
    <dbReference type="NCBI Taxonomy" id="1755647"/>
    <lineage>
        <taxon>Bacteria</taxon>
        <taxon>Pseudomonadati</taxon>
        <taxon>Pseudomonadota</taxon>
        <taxon>Alphaproteobacteria</taxon>
        <taxon>Hyphomicrobiales</taxon>
        <taxon>Nitrobacteraceae</taxon>
        <taxon>Bradyrhizobium</taxon>
    </lineage>
</organism>
<dbReference type="Proteomes" id="UP000321304">
    <property type="component" value="Unassembled WGS sequence"/>
</dbReference>
<keyword evidence="8" id="KW-1185">Reference proteome</keyword>
<sequence length="375" mass="41911">MGGCISRLSVRHESCQDHEPAQETEFAAHLESARSSPPRSSVEWQHLREPSRNTDVGDASSSSRSPRINEKLELLAQALERAGQAGIPSSLMEYGQQVAHHLSANIQPDEKMLSLDVNNFHHLADSYNRRYPDLDLRHMDSPATFLDALTCRSSDSAWRAVVRLSDGEKHHFAADVRTRAGAAPTVIVMEGANFYTFVTAYFKLRRESPRLLGTESKWAFIEIGAQKSAADCVIFGLQFALAAYRMSSTFDSWHDNLRQYGTIAHEGDYSSDYMPSPDAMLEYAQINLFHGERFLPAPFYKHSHSSGVIEEVAGHQPSLKEKDLSTSSRDPKTESLAKRLEAFAVQRGSLQYSASIETSRATKIRTALDTMLRDD</sequence>
<dbReference type="AlphaFoldDB" id="A0A560KVF1"/>
<evidence type="ECO:0000256" key="5">
    <source>
        <dbReference type="ARBA" id="ARBA00048662"/>
    </source>
</evidence>
<name>A0A560KVF1_9BRAD</name>
<dbReference type="GO" id="GO:0008233">
    <property type="term" value="F:peptidase activity"/>
    <property type="evidence" value="ECO:0007669"/>
    <property type="project" value="UniProtKB-KW"/>
</dbReference>
<comment type="catalytic activity">
    <reaction evidence="5">
        <text>L-seryl-[protein] + acetyl-CoA = O-acetyl-L-seryl-[protein] + CoA</text>
        <dbReference type="Rhea" id="RHEA:59392"/>
        <dbReference type="Rhea" id="RHEA-COMP:9863"/>
        <dbReference type="Rhea" id="RHEA-COMP:15352"/>
        <dbReference type="ChEBI" id="CHEBI:29999"/>
        <dbReference type="ChEBI" id="CHEBI:57287"/>
        <dbReference type="ChEBI" id="CHEBI:57288"/>
        <dbReference type="ChEBI" id="CHEBI:141128"/>
    </reaction>
    <physiologicalReaction direction="left-to-right" evidence="5">
        <dbReference type="Rhea" id="RHEA:59393"/>
    </physiologicalReaction>
</comment>
<keyword evidence="7" id="KW-0645">Protease</keyword>
<evidence type="ECO:0000256" key="6">
    <source>
        <dbReference type="SAM" id="MobiDB-lite"/>
    </source>
</evidence>
<dbReference type="Pfam" id="PF03421">
    <property type="entry name" value="Acetyltransf_14"/>
    <property type="match status" value="1"/>
</dbReference>
<comment type="catalytic activity">
    <reaction evidence="4">
        <text>L-threonyl-[protein] + acetyl-CoA = O-acetyl-L-threonyl-[protein] + CoA</text>
        <dbReference type="Rhea" id="RHEA:65340"/>
        <dbReference type="Rhea" id="RHEA-COMP:11060"/>
        <dbReference type="Rhea" id="RHEA-COMP:16780"/>
        <dbReference type="ChEBI" id="CHEBI:30013"/>
        <dbReference type="ChEBI" id="CHEBI:57287"/>
        <dbReference type="ChEBI" id="CHEBI:57288"/>
        <dbReference type="ChEBI" id="CHEBI:141025"/>
    </reaction>
    <physiologicalReaction direction="left-to-right" evidence="4">
        <dbReference type="Rhea" id="RHEA:65341"/>
    </physiologicalReaction>
</comment>
<accession>A0A560KVF1</accession>
<keyword evidence="1" id="KW-0808">Transferase</keyword>
<comment type="caution">
    <text evidence="7">The sequence shown here is derived from an EMBL/GenBank/DDBJ whole genome shotgun (WGS) entry which is preliminary data.</text>
</comment>
<dbReference type="GO" id="GO:0006508">
    <property type="term" value="P:proteolysis"/>
    <property type="evidence" value="ECO:0007669"/>
    <property type="project" value="UniProtKB-KW"/>
</dbReference>
<keyword evidence="2" id="KW-0012">Acyltransferase</keyword>